<evidence type="ECO:0000256" key="1">
    <source>
        <dbReference type="SAM" id="MobiDB-lite"/>
    </source>
</evidence>
<comment type="caution">
    <text evidence="2">The sequence shown here is derived from an EMBL/GenBank/DDBJ whole genome shotgun (WGS) entry which is preliminary data.</text>
</comment>
<name>A0AAV4T125_CAEEX</name>
<protein>
    <submittedName>
        <fullName evidence="2">Uncharacterized protein</fullName>
    </submittedName>
</protein>
<feature type="region of interest" description="Disordered" evidence="1">
    <location>
        <begin position="68"/>
        <end position="90"/>
    </location>
</feature>
<sequence>MSSPSLKVNSFYSIFHPRRRMLHSGPNDESIIAIFLNISPKSLFEIYRFLQWRFGRVAQLTSGRSVALTNGPSIGGQRNGKKPFIKAPRR</sequence>
<gene>
    <name evidence="2" type="ORF">CEXT_412461</name>
</gene>
<proteinExistence type="predicted"/>
<organism evidence="2 3">
    <name type="scientific">Caerostris extrusa</name>
    <name type="common">Bark spider</name>
    <name type="synonym">Caerostris bankana</name>
    <dbReference type="NCBI Taxonomy" id="172846"/>
    <lineage>
        <taxon>Eukaryota</taxon>
        <taxon>Metazoa</taxon>
        <taxon>Ecdysozoa</taxon>
        <taxon>Arthropoda</taxon>
        <taxon>Chelicerata</taxon>
        <taxon>Arachnida</taxon>
        <taxon>Araneae</taxon>
        <taxon>Araneomorphae</taxon>
        <taxon>Entelegynae</taxon>
        <taxon>Araneoidea</taxon>
        <taxon>Araneidae</taxon>
        <taxon>Caerostris</taxon>
    </lineage>
</organism>
<keyword evidence="3" id="KW-1185">Reference proteome</keyword>
<accession>A0AAV4T125</accession>
<dbReference type="EMBL" id="BPLR01010319">
    <property type="protein sequence ID" value="GIY38537.1"/>
    <property type="molecule type" value="Genomic_DNA"/>
</dbReference>
<dbReference type="Proteomes" id="UP001054945">
    <property type="component" value="Unassembled WGS sequence"/>
</dbReference>
<feature type="compositionally biased region" description="Basic residues" evidence="1">
    <location>
        <begin position="79"/>
        <end position="90"/>
    </location>
</feature>
<evidence type="ECO:0000313" key="3">
    <source>
        <dbReference type="Proteomes" id="UP001054945"/>
    </source>
</evidence>
<evidence type="ECO:0000313" key="2">
    <source>
        <dbReference type="EMBL" id="GIY38537.1"/>
    </source>
</evidence>
<dbReference type="AlphaFoldDB" id="A0AAV4T125"/>
<reference evidence="2 3" key="1">
    <citation type="submission" date="2021-06" db="EMBL/GenBank/DDBJ databases">
        <title>Caerostris extrusa draft genome.</title>
        <authorList>
            <person name="Kono N."/>
            <person name="Arakawa K."/>
        </authorList>
    </citation>
    <scope>NUCLEOTIDE SEQUENCE [LARGE SCALE GENOMIC DNA]</scope>
</reference>